<dbReference type="GO" id="GO:0007156">
    <property type="term" value="P:homophilic cell adhesion via plasma membrane adhesion molecules"/>
    <property type="evidence" value="ECO:0007669"/>
    <property type="project" value="InterPro"/>
</dbReference>
<dbReference type="SUPFAM" id="SSF49313">
    <property type="entry name" value="Cadherin-like"/>
    <property type="match status" value="2"/>
</dbReference>
<evidence type="ECO:0000256" key="2">
    <source>
        <dbReference type="ARBA" id="ARBA00022737"/>
    </source>
</evidence>
<sequence length="709" mass="80954">MIENIRFYFFVSFTIFFSVVAGQTENFRAVNDNILLEEDEAMLIDVLKNDKLTSRDNLDLKLLSKPSLGTVDQQGFNIFFTPNVNVNGVDEFQYMIDNGFSMDTARVKITIVSVNDVPTGVELINSTVIENGPDGALISQLTTIDPDLDDTFTYSFSKKRESDNEYFSIKDGFLYNDISFDYELRDSYTLLVRSKDKSNKKVTSELVVTVTNINEAPQFIDKKEMTITHSEGSGKIVATLMAEDPDIDQDYVKYKIVGGDDKARFKILRDNELAFIRDPDFESPIDMDGDNTYKVTFRAVDSKDKMLFSDGSATIMITDEAEKIIESLDSRKYVAWTVDHMPYHILMEDAIIDYINLRSAYSADSDGLFIEGGTEETISELQPSDQIIIVQEKGNTEQIHEIWYGNGLDYTVIDRERVDWVLSQNIQQVLIDKNQYLTSESEIVFFKDENERLMAGYSSKFSVWHPNNFIMSLQSFSMRSNLIQYATNMSIGNELIGLPGVLSGSTELGVATHNSEFGLRLPVNFDLGSLGSMKNAKYLSPDYLGLYSKVNIDNIFSSRTDFHALMGFSFYPKTIGSMVQDTVFFNTDSIEHDNRFINILDMYALMATTIEVPIKVPFFAKMTTTPGLHYLKVAHRTRDEESLYERNFFQSEEDEGISRIEKGRSFSRYISAYIRFDILGNIGQKPEFLERIKYFDFINISNVPFYELS</sequence>
<dbReference type="PROSITE" id="PS50268">
    <property type="entry name" value="CADHERIN_2"/>
    <property type="match status" value="2"/>
</dbReference>
<feature type="domain" description="Cadherin" evidence="5">
    <location>
        <begin position="219"/>
        <end position="328"/>
    </location>
</feature>
<protein>
    <recommendedName>
        <fullName evidence="5">Cadherin domain-containing protein</fullName>
    </recommendedName>
</protein>
<dbReference type="Gene3D" id="2.60.40.3440">
    <property type="match status" value="1"/>
</dbReference>
<dbReference type="PANTHER" id="PTHR24027">
    <property type="entry name" value="CADHERIN-23"/>
    <property type="match status" value="1"/>
</dbReference>
<evidence type="ECO:0000256" key="4">
    <source>
        <dbReference type="ARBA" id="ARBA00023136"/>
    </source>
</evidence>
<dbReference type="GO" id="GO:0045296">
    <property type="term" value="F:cadherin binding"/>
    <property type="evidence" value="ECO:0007669"/>
    <property type="project" value="TreeGrafter"/>
</dbReference>
<dbReference type="GO" id="GO:0016342">
    <property type="term" value="C:catenin complex"/>
    <property type="evidence" value="ECO:0007669"/>
    <property type="project" value="TreeGrafter"/>
</dbReference>
<dbReference type="EMBL" id="UINC01004762">
    <property type="protein sequence ID" value="SVA16680.1"/>
    <property type="molecule type" value="Genomic_DNA"/>
</dbReference>
<accession>A0A381TKT0</accession>
<feature type="domain" description="Cadherin" evidence="5">
    <location>
        <begin position="127"/>
        <end position="219"/>
    </location>
</feature>
<dbReference type="PANTHER" id="PTHR24027:SF438">
    <property type="entry name" value="CADHERIN 23"/>
    <property type="match status" value="1"/>
</dbReference>
<dbReference type="AlphaFoldDB" id="A0A381TKT0"/>
<evidence type="ECO:0000313" key="6">
    <source>
        <dbReference type="EMBL" id="SVA16680.1"/>
    </source>
</evidence>
<keyword evidence="4" id="KW-0472">Membrane</keyword>
<keyword evidence="2" id="KW-0677">Repeat</keyword>
<dbReference type="InterPro" id="IPR039808">
    <property type="entry name" value="Cadherin"/>
</dbReference>
<name>A0A381TKT0_9ZZZZ</name>
<dbReference type="InterPro" id="IPR002126">
    <property type="entry name" value="Cadherin-like_dom"/>
</dbReference>
<proteinExistence type="predicted"/>
<dbReference type="Gene3D" id="2.60.40.60">
    <property type="entry name" value="Cadherins"/>
    <property type="match status" value="2"/>
</dbReference>
<evidence type="ECO:0000256" key="1">
    <source>
        <dbReference type="ARBA" id="ARBA00004370"/>
    </source>
</evidence>
<feature type="non-terminal residue" evidence="6">
    <location>
        <position position="709"/>
    </location>
</feature>
<dbReference type="GO" id="GO:0005509">
    <property type="term" value="F:calcium ion binding"/>
    <property type="evidence" value="ECO:0007669"/>
    <property type="project" value="InterPro"/>
</dbReference>
<dbReference type="Pfam" id="PF17963">
    <property type="entry name" value="Big_9"/>
    <property type="match status" value="1"/>
</dbReference>
<dbReference type="GO" id="GO:0016477">
    <property type="term" value="P:cell migration"/>
    <property type="evidence" value="ECO:0007669"/>
    <property type="project" value="TreeGrafter"/>
</dbReference>
<organism evidence="6">
    <name type="scientific">marine metagenome</name>
    <dbReference type="NCBI Taxonomy" id="408172"/>
    <lineage>
        <taxon>unclassified sequences</taxon>
        <taxon>metagenomes</taxon>
        <taxon>ecological metagenomes</taxon>
    </lineage>
</organism>
<comment type="subcellular location">
    <subcellularLocation>
        <location evidence="1">Membrane</location>
    </subcellularLocation>
</comment>
<reference evidence="6" key="1">
    <citation type="submission" date="2018-05" db="EMBL/GenBank/DDBJ databases">
        <authorList>
            <person name="Lanie J.A."/>
            <person name="Ng W.-L."/>
            <person name="Kazmierczak K.M."/>
            <person name="Andrzejewski T.M."/>
            <person name="Davidsen T.M."/>
            <person name="Wayne K.J."/>
            <person name="Tettelin H."/>
            <person name="Glass J.I."/>
            <person name="Rusch D."/>
            <person name="Podicherti R."/>
            <person name="Tsui H.-C.T."/>
            <person name="Winkler M.E."/>
        </authorList>
    </citation>
    <scope>NUCLEOTIDE SEQUENCE</scope>
</reference>
<dbReference type="InterPro" id="IPR015919">
    <property type="entry name" value="Cadherin-like_sf"/>
</dbReference>
<keyword evidence="3" id="KW-0106">Calcium</keyword>
<dbReference type="GO" id="GO:0008013">
    <property type="term" value="F:beta-catenin binding"/>
    <property type="evidence" value="ECO:0007669"/>
    <property type="project" value="TreeGrafter"/>
</dbReference>
<gene>
    <name evidence="6" type="ORF">METZ01_LOCUS69534</name>
</gene>
<evidence type="ECO:0000259" key="5">
    <source>
        <dbReference type="PROSITE" id="PS50268"/>
    </source>
</evidence>
<dbReference type="CDD" id="cd11304">
    <property type="entry name" value="Cadherin_repeat"/>
    <property type="match status" value="2"/>
</dbReference>
<evidence type="ECO:0000256" key="3">
    <source>
        <dbReference type="ARBA" id="ARBA00022837"/>
    </source>
</evidence>
<dbReference type="SMART" id="SM00112">
    <property type="entry name" value="CA"/>
    <property type="match status" value="2"/>
</dbReference>